<dbReference type="Pfam" id="PF04542">
    <property type="entry name" value="Sigma70_r2"/>
    <property type="match status" value="1"/>
</dbReference>
<dbReference type="InterPro" id="IPR036388">
    <property type="entry name" value="WH-like_DNA-bd_sf"/>
</dbReference>
<evidence type="ECO:0000259" key="7">
    <source>
        <dbReference type="Pfam" id="PF08281"/>
    </source>
</evidence>
<evidence type="ECO:0000259" key="6">
    <source>
        <dbReference type="Pfam" id="PF04542"/>
    </source>
</evidence>
<dbReference type="InterPro" id="IPR039425">
    <property type="entry name" value="RNA_pol_sigma-70-like"/>
</dbReference>
<evidence type="ECO:0000313" key="8">
    <source>
        <dbReference type="EMBL" id="EYF06400.1"/>
    </source>
</evidence>
<feature type="domain" description="RNA polymerase sigma-70 region 2" evidence="6">
    <location>
        <begin position="13"/>
        <end position="79"/>
    </location>
</feature>
<keyword evidence="2" id="KW-0805">Transcription regulation</keyword>
<keyword evidence="9" id="KW-1185">Reference proteome</keyword>
<dbReference type="SUPFAM" id="SSF88946">
    <property type="entry name" value="Sigma2 domain of RNA polymerase sigma factors"/>
    <property type="match status" value="1"/>
</dbReference>
<dbReference type="GO" id="GO:0003677">
    <property type="term" value="F:DNA binding"/>
    <property type="evidence" value="ECO:0007669"/>
    <property type="project" value="UniProtKB-KW"/>
</dbReference>
<sequence>MTHIDDETIEGAYARLFPIIVGKCARMLADPEEARDVAQETFARIWAERVNLRDARAMTAWVYRTSTNLAIDRYRDPWRKERAEAPDWEQLGTTAADPEARTHWRRMLAHLRRTVPRREMEVAILSRLDGLTHAEIAQVTGTGERTVRRLLVGFEERIARLRQGSEA</sequence>
<evidence type="ECO:0000313" key="9">
    <source>
        <dbReference type="Proteomes" id="UP000019678"/>
    </source>
</evidence>
<evidence type="ECO:0000256" key="1">
    <source>
        <dbReference type="ARBA" id="ARBA00010641"/>
    </source>
</evidence>
<keyword evidence="4" id="KW-0238">DNA-binding</keyword>
<dbReference type="InterPro" id="IPR013325">
    <property type="entry name" value="RNA_pol_sigma_r2"/>
</dbReference>
<protein>
    <submittedName>
        <fullName evidence="8">Sigma-24 protein</fullName>
    </submittedName>
</protein>
<evidence type="ECO:0000256" key="4">
    <source>
        <dbReference type="ARBA" id="ARBA00023125"/>
    </source>
</evidence>
<dbReference type="RefSeq" id="WP_052374869.1">
    <property type="nucleotide sequence ID" value="NZ_ASRX01000016.1"/>
</dbReference>
<evidence type="ECO:0000256" key="5">
    <source>
        <dbReference type="ARBA" id="ARBA00023163"/>
    </source>
</evidence>
<dbReference type="InterPro" id="IPR014284">
    <property type="entry name" value="RNA_pol_sigma-70_dom"/>
</dbReference>
<dbReference type="SUPFAM" id="SSF88659">
    <property type="entry name" value="Sigma3 and sigma4 domains of RNA polymerase sigma factors"/>
    <property type="match status" value="1"/>
</dbReference>
<dbReference type="Gene3D" id="1.10.1740.10">
    <property type="match status" value="1"/>
</dbReference>
<dbReference type="GO" id="GO:0016987">
    <property type="term" value="F:sigma factor activity"/>
    <property type="evidence" value="ECO:0007669"/>
    <property type="project" value="UniProtKB-KW"/>
</dbReference>
<dbReference type="OrthoDB" id="4184921at2"/>
<proteinExistence type="inferred from homology"/>
<dbReference type="Proteomes" id="UP000019678">
    <property type="component" value="Unassembled WGS sequence"/>
</dbReference>
<evidence type="ECO:0000256" key="3">
    <source>
        <dbReference type="ARBA" id="ARBA00023082"/>
    </source>
</evidence>
<dbReference type="Pfam" id="PF08281">
    <property type="entry name" value="Sigma70_r4_2"/>
    <property type="match status" value="1"/>
</dbReference>
<dbReference type="EMBL" id="ASRX01000016">
    <property type="protein sequence ID" value="EYF06400.1"/>
    <property type="molecule type" value="Genomic_DNA"/>
</dbReference>
<dbReference type="AlphaFoldDB" id="A0A017TC66"/>
<dbReference type="NCBIfam" id="TIGR02937">
    <property type="entry name" value="sigma70-ECF"/>
    <property type="match status" value="1"/>
</dbReference>
<dbReference type="Gene3D" id="1.10.10.10">
    <property type="entry name" value="Winged helix-like DNA-binding domain superfamily/Winged helix DNA-binding domain"/>
    <property type="match status" value="1"/>
</dbReference>
<feature type="domain" description="RNA polymerase sigma factor 70 region 4 type 2" evidence="7">
    <location>
        <begin position="113"/>
        <end position="151"/>
    </location>
</feature>
<dbReference type="PANTHER" id="PTHR43133:SF8">
    <property type="entry name" value="RNA POLYMERASE SIGMA FACTOR HI_1459-RELATED"/>
    <property type="match status" value="1"/>
</dbReference>
<dbReference type="InterPro" id="IPR007627">
    <property type="entry name" value="RNA_pol_sigma70_r2"/>
</dbReference>
<dbReference type="GO" id="GO:0006352">
    <property type="term" value="P:DNA-templated transcription initiation"/>
    <property type="evidence" value="ECO:0007669"/>
    <property type="project" value="InterPro"/>
</dbReference>
<dbReference type="STRING" id="1192034.CAP_1930"/>
<evidence type="ECO:0000256" key="2">
    <source>
        <dbReference type="ARBA" id="ARBA00023015"/>
    </source>
</evidence>
<comment type="similarity">
    <text evidence="1">Belongs to the sigma-70 factor family. ECF subfamily.</text>
</comment>
<organism evidence="8 9">
    <name type="scientific">Chondromyces apiculatus DSM 436</name>
    <dbReference type="NCBI Taxonomy" id="1192034"/>
    <lineage>
        <taxon>Bacteria</taxon>
        <taxon>Pseudomonadati</taxon>
        <taxon>Myxococcota</taxon>
        <taxon>Polyangia</taxon>
        <taxon>Polyangiales</taxon>
        <taxon>Polyangiaceae</taxon>
        <taxon>Chondromyces</taxon>
    </lineage>
</organism>
<gene>
    <name evidence="8" type="ORF">CAP_1930</name>
</gene>
<keyword evidence="3" id="KW-0731">Sigma factor</keyword>
<dbReference type="PANTHER" id="PTHR43133">
    <property type="entry name" value="RNA POLYMERASE ECF-TYPE SIGMA FACTO"/>
    <property type="match status" value="1"/>
</dbReference>
<reference evidence="8 9" key="1">
    <citation type="submission" date="2013-05" db="EMBL/GenBank/DDBJ databases">
        <title>Genome assembly of Chondromyces apiculatus DSM 436.</title>
        <authorList>
            <person name="Sharma G."/>
            <person name="Khatri I."/>
            <person name="Kaur C."/>
            <person name="Mayilraj S."/>
            <person name="Subramanian S."/>
        </authorList>
    </citation>
    <scope>NUCLEOTIDE SEQUENCE [LARGE SCALE GENOMIC DNA]</scope>
    <source>
        <strain evidence="8 9">DSM 436</strain>
    </source>
</reference>
<comment type="caution">
    <text evidence="8">The sequence shown here is derived from an EMBL/GenBank/DDBJ whole genome shotgun (WGS) entry which is preliminary data.</text>
</comment>
<dbReference type="InterPro" id="IPR013324">
    <property type="entry name" value="RNA_pol_sigma_r3/r4-like"/>
</dbReference>
<keyword evidence="5" id="KW-0804">Transcription</keyword>
<dbReference type="eggNOG" id="COG1595">
    <property type="taxonomic scope" value="Bacteria"/>
</dbReference>
<accession>A0A017TC66</accession>
<name>A0A017TC66_9BACT</name>
<dbReference type="InterPro" id="IPR013249">
    <property type="entry name" value="RNA_pol_sigma70_r4_t2"/>
</dbReference>